<organism evidence="9 10">
    <name type="scientific">Clavelina lepadiformis</name>
    <name type="common">Light-bulb sea squirt</name>
    <name type="synonym">Ascidia lepadiformis</name>
    <dbReference type="NCBI Taxonomy" id="159417"/>
    <lineage>
        <taxon>Eukaryota</taxon>
        <taxon>Metazoa</taxon>
        <taxon>Chordata</taxon>
        <taxon>Tunicata</taxon>
        <taxon>Ascidiacea</taxon>
        <taxon>Aplousobranchia</taxon>
        <taxon>Clavelinidae</taxon>
        <taxon>Clavelina</taxon>
    </lineage>
</organism>
<reference evidence="9 10" key="1">
    <citation type="submission" date="2024-02" db="EMBL/GenBank/DDBJ databases">
        <authorList>
            <person name="Daric V."/>
            <person name="Darras S."/>
        </authorList>
    </citation>
    <scope>NUCLEOTIDE SEQUENCE [LARGE SCALE GENOMIC DNA]</scope>
</reference>
<dbReference type="PROSITE" id="PS50089">
    <property type="entry name" value="ZF_RING_2"/>
    <property type="match status" value="1"/>
</dbReference>
<evidence type="ECO:0000256" key="3">
    <source>
        <dbReference type="ARBA" id="ARBA00022833"/>
    </source>
</evidence>
<dbReference type="InterPro" id="IPR013083">
    <property type="entry name" value="Znf_RING/FYVE/PHD"/>
</dbReference>
<feature type="domain" description="RING-type" evidence="8">
    <location>
        <begin position="11"/>
        <end position="53"/>
    </location>
</feature>
<dbReference type="InterPro" id="IPR017907">
    <property type="entry name" value="Znf_RING_CS"/>
</dbReference>
<protein>
    <submittedName>
        <fullName evidence="9">Uncharacterized protein</fullName>
    </submittedName>
</protein>
<feature type="compositionally biased region" description="Low complexity" evidence="6">
    <location>
        <begin position="99"/>
        <end position="108"/>
    </location>
</feature>
<dbReference type="EMBL" id="CAWYQH010000001">
    <property type="protein sequence ID" value="CAK8671274.1"/>
    <property type="molecule type" value="Genomic_DNA"/>
</dbReference>
<dbReference type="PANTHER" id="PTHR25465">
    <property type="entry name" value="B-BOX DOMAIN CONTAINING"/>
    <property type="match status" value="1"/>
</dbReference>
<feature type="compositionally biased region" description="Polar residues" evidence="6">
    <location>
        <begin position="128"/>
        <end position="138"/>
    </location>
</feature>
<dbReference type="PROSITE" id="PS50001">
    <property type="entry name" value="SH2"/>
    <property type="match status" value="1"/>
</dbReference>
<evidence type="ECO:0000313" key="10">
    <source>
        <dbReference type="Proteomes" id="UP001642483"/>
    </source>
</evidence>
<evidence type="ECO:0000256" key="2">
    <source>
        <dbReference type="ARBA" id="ARBA00022771"/>
    </source>
</evidence>
<evidence type="ECO:0000256" key="1">
    <source>
        <dbReference type="ARBA" id="ARBA00022723"/>
    </source>
</evidence>
<proteinExistence type="predicted"/>
<dbReference type="Gene3D" id="3.30.40.10">
    <property type="entry name" value="Zinc/RING finger domain, C3HC4 (zinc finger)"/>
    <property type="match status" value="1"/>
</dbReference>
<sequence length="322" mass="35316">MASVIEDEVTCPICLEILSKPIRMLSCGHNICQVCLLELCKSSKKDARCPTCRNSIGADYSKVEEIPRNRTLENVIEKLEQKAEEERKNSVKKPPAIPPKISAPSFAPTSAANPLVLPHPHSGLSHPATPNRQSSSLAPTPIRLQPLTRRNTDPKTPNPKQRIPLPAPPVPPKPDKFLASPVILQTEFQPTSLLPVQLGQQDLPSVQPAQTPHVGGVRDLTCYFENLDRVKAESILKDRAKNGEFLIRDSGSGPGQYCLSARAPSGIIHIKVVQEPRNGNWKMGEMEFQSMAALVDRLTENKISLSGSHKKLSLTKPLLASR</sequence>
<dbReference type="Pfam" id="PF13445">
    <property type="entry name" value="zf-RING_UBOX"/>
    <property type="match status" value="1"/>
</dbReference>
<dbReference type="PANTHER" id="PTHR25465:SF41">
    <property type="entry name" value="E3 UBIQUITIN-PROTEIN LIGASE RNF135"/>
    <property type="match status" value="1"/>
</dbReference>
<evidence type="ECO:0000256" key="6">
    <source>
        <dbReference type="SAM" id="MobiDB-lite"/>
    </source>
</evidence>
<evidence type="ECO:0000256" key="4">
    <source>
        <dbReference type="PROSITE-ProRule" id="PRU00175"/>
    </source>
</evidence>
<evidence type="ECO:0000259" key="7">
    <source>
        <dbReference type="PROSITE" id="PS50001"/>
    </source>
</evidence>
<feature type="domain" description="SH2" evidence="7">
    <location>
        <begin position="222"/>
        <end position="318"/>
    </location>
</feature>
<dbReference type="Proteomes" id="UP001642483">
    <property type="component" value="Unassembled WGS sequence"/>
</dbReference>
<dbReference type="InterPro" id="IPR027370">
    <property type="entry name" value="Znf-RING_euk"/>
</dbReference>
<dbReference type="InterPro" id="IPR001841">
    <property type="entry name" value="Znf_RING"/>
</dbReference>
<evidence type="ECO:0000313" key="9">
    <source>
        <dbReference type="EMBL" id="CAK8671274.1"/>
    </source>
</evidence>
<dbReference type="InterPro" id="IPR000980">
    <property type="entry name" value="SH2"/>
</dbReference>
<dbReference type="InterPro" id="IPR036860">
    <property type="entry name" value="SH2_dom_sf"/>
</dbReference>
<keyword evidence="1" id="KW-0479">Metal-binding</keyword>
<dbReference type="InterPro" id="IPR051051">
    <property type="entry name" value="E3_ubiq-ligase_TRIM/RNF"/>
</dbReference>
<name>A0ABP0EV64_CLALP</name>
<accession>A0ABP0EV64</accession>
<keyword evidence="10" id="KW-1185">Reference proteome</keyword>
<keyword evidence="5" id="KW-0727">SH2 domain</keyword>
<dbReference type="SMART" id="SM00252">
    <property type="entry name" value="SH2"/>
    <property type="match status" value="1"/>
</dbReference>
<dbReference type="Pfam" id="PF00017">
    <property type="entry name" value="SH2"/>
    <property type="match status" value="1"/>
</dbReference>
<gene>
    <name evidence="9" type="ORF">CVLEPA_LOCUS324</name>
</gene>
<keyword evidence="2 4" id="KW-0863">Zinc-finger</keyword>
<keyword evidence="3" id="KW-0862">Zinc</keyword>
<dbReference type="PROSITE" id="PS00518">
    <property type="entry name" value="ZF_RING_1"/>
    <property type="match status" value="1"/>
</dbReference>
<comment type="caution">
    <text evidence="9">The sequence shown here is derived from an EMBL/GenBank/DDBJ whole genome shotgun (WGS) entry which is preliminary data.</text>
</comment>
<dbReference type="PRINTS" id="PR00401">
    <property type="entry name" value="SH2DOMAIN"/>
</dbReference>
<evidence type="ECO:0000256" key="5">
    <source>
        <dbReference type="PROSITE-ProRule" id="PRU00191"/>
    </source>
</evidence>
<evidence type="ECO:0000259" key="8">
    <source>
        <dbReference type="PROSITE" id="PS50089"/>
    </source>
</evidence>
<dbReference type="SMART" id="SM00184">
    <property type="entry name" value="RING"/>
    <property type="match status" value="1"/>
</dbReference>
<dbReference type="SUPFAM" id="SSF55550">
    <property type="entry name" value="SH2 domain"/>
    <property type="match status" value="1"/>
</dbReference>
<dbReference type="Gene3D" id="3.30.505.10">
    <property type="entry name" value="SH2 domain"/>
    <property type="match status" value="1"/>
</dbReference>
<feature type="region of interest" description="Disordered" evidence="6">
    <location>
        <begin position="85"/>
        <end position="176"/>
    </location>
</feature>
<dbReference type="SUPFAM" id="SSF57850">
    <property type="entry name" value="RING/U-box"/>
    <property type="match status" value="1"/>
</dbReference>